<keyword evidence="2" id="KW-0045">Antibiotic biosynthesis</keyword>
<evidence type="ECO:0000256" key="2">
    <source>
        <dbReference type="ARBA" id="ARBA00023194"/>
    </source>
</evidence>
<keyword evidence="3" id="KW-0408">Iron</keyword>
<dbReference type="Gene3D" id="2.60.120.330">
    <property type="entry name" value="B-lactam Antibiotic, Isopenicillin N Synthase, Chain"/>
    <property type="match status" value="1"/>
</dbReference>
<dbReference type="InterPro" id="IPR026992">
    <property type="entry name" value="DIOX_N"/>
</dbReference>
<comment type="caution">
    <text evidence="5">The sequence shown here is derived from an EMBL/GenBank/DDBJ whole genome shotgun (WGS) entry which is preliminary data.</text>
</comment>
<name>A0ABV8HD70_9ACTN</name>
<proteinExistence type="inferred from homology"/>
<keyword evidence="3" id="KW-0479">Metal-binding</keyword>
<dbReference type="InterPro" id="IPR044861">
    <property type="entry name" value="IPNS-like_FE2OG_OXY"/>
</dbReference>
<evidence type="ECO:0000256" key="3">
    <source>
        <dbReference type="RuleBase" id="RU003682"/>
    </source>
</evidence>
<dbReference type="PROSITE" id="PS51471">
    <property type="entry name" value="FE2OG_OXY"/>
    <property type="match status" value="1"/>
</dbReference>
<evidence type="ECO:0000259" key="4">
    <source>
        <dbReference type="PROSITE" id="PS51471"/>
    </source>
</evidence>
<organism evidence="5 6">
    <name type="scientific">Streptomyces polygonati</name>
    <dbReference type="NCBI Taxonomy" id="1617087"/>
    <lineage>
        <taxon>Bacteria</taxon>
        <taxon>Bacillati</taxon>
        <taxon>Actinomycetota</taxon>
        <taxon>Actinomycetes</taxon>
        <taxon>Kitasatosporales</taxon>
        <taxon>Streptomycetaceae</taxon>
        <taxon>Streptomyces</taxon>
    </lineage>
</organism>
<dbReference type="Pfam" id="PF03171">
    <property type="entry name" value="2OG-FeII_Oxy"/>
    <property type="match status" value="1"/>
</dbReference>
<evidence type="ECO:0000256" key="1">
    <source>
        <dbReference type="ARBA" id="ARBA00004792"/>
    </source>
</evidence>
<protein>
    <submittedName>
        <fullName evidence="5">2-oxoglutarate and iron-dependent oxygenase domain-containing protein</fullName>
    </submittedName>
</protein>
<feature type="domain" description="Fe2OG dioxygenase" evidence="4">
    <location>
        <begin position="177"/>
        <end position="283"/>
    </location>
</feature>
<dbReference type="InterPro" id="IPR050231">
    <property type="entry name" value="Iron_ascorbate_oxido_reductase"/>
</dbReference>
<comment type="pathway">
    <text evidence="1">Antibiotic biosynthesis.</text>
</comment>
<reference evidence="6" key="1">
    <citation type="journal article" date="2019" name="Int. J. Syst. Evol. Microbiol.">
        <title>The Global Catalogue of Microorganisms (GCM) 10K type strain sequencing project: providing services to taxonomists for standard genome sequencing and annotation.</title>
        <authorList>
            <consortium name="The Broad Institute Genomics Platform"/>
            <consortium name="The Broad Institute Genome Sequencing Center for Infectious Disease"/>
            <person name="Wu L."/>
            <person name="Ma J."/>
        </authorList>
    </citation>
    <scope>NUCLEOTIDE SEQUENCE [LARGE SCALE GENOMIC DNA]</scope>
    <source>
        <strain evidence="6">CGMCC 4.7237</strain>
    </source>
</reference>
<accession>A0ABV8HD70</accession>
<keyword evidence="6" id="KW-1185">Reference proteome</keyword>
<evidence type="ECO:0000313" key="5">
    <source>
        <dbReference type="EMBL" id="MFC4030022.1"/>
    </source>
</evidence>
<dbReference type="InterPro" id="IPR005123">
    <property type="entry name" value="Oxoglu/Fe-dep_dioxygenase_dom"/>
</dbReference>
<dbReference type="PANTHER" id="PTHR47990">
    <property type="entry name" value="2-OXOGLUTARATE (2OG) AND FE(II)-DEPENDENT OXYGENASE SUPERFAMILY PROTEIN-RELATED"/>
    <property type="match status" value="1"/>
</dbReference>
<sequence length="344" mass="37996">MTAETPVTVQIPVIDLELALSDDAPDDLLAAVRAAAEQIGIVQVVNHGVPQEIIDDFHRSVGRVLALPREEKEKLASPTGHPYRGWRQWPDDFGRLELERINIGQYDNADDALAAGLTPEQADLFSHVNVWPEQEPGLRERAFRYRDAVTEVGHRVVALYAKVLGVPAATFPLGDNGYSTFLVNDYPTWTHTDTAADQEKLLLLEHADGSVVTVLHQEGDYAGLQGQRPDGSWQSVPILPGALQVFTGSLLANWTEGRLRPGRHRVVSGGTVTRRSSAVFLYPDLDTVVEPLPPFADPDESDFEPVSVWEQASGNVQEYLQVFGRPEQVAAWREGRPYIAEVAR</sequence>
<gene>
    <name evidence="5" type="ORF">ACFO3J_00895</name>
</gene>
<keyword evidence="3" id="KW-0560">Oxidoreductase</keyword>
<dbReference type="RefSeq" id="WP_386424827.1">
    <property type="nucleotide sequence ID" value="NZ_JBHSBB010000001.1"/>
</dbReference>
<comment type="similarity">
    <text evidence="3">Belongs to the iron/ascorbate-dependent oxidoreductase family.</text>
</comment>
<dbReference type="SUPFAM" id="SSF51197">
    <property type="entry name" value="Clavaminate synthase-like"/>
    <property type="match status" value="1"/>
</dbReference>
<evidence type="ECO:0000313" key="6">
    <source>
        <dbReference type="Proteomes" id="UP001595765"/>
    </source>
</evidence>
<dbReference type="Proteomes" id="UP001595765">
    <property type="component" value="Unassembled WGS sequence"/>
</dbReference>
<dbReference type="InterPro" id="IPR027443">
    <property type="entry name" value="IPNS-like_sf"/>
</dbReference>
<dbReference type="EMBL" id="JBHSBB010000001">
    <property type="protein sequence ID" value="MFC4030022.1"/>
    <property type="molecule type" value="Genomic_DNA"/>
</dbReference>
<dbReference type="Pfam" id="PF14226">
    <property type="entry name" value="DIOX_N"/>
    <property type="match status" value="1"/>
</dbReference>